<keyword evidence="3 6" id="KW-1133">Transmembrane helix</keyword>
<evidence type="ECO:0000313" key="8">
    <source>
        <dbReference type="EMBL" id="PZA21615.1"/>
    </source>
</evidence>
<dbReference type="CDD" id="cd06174">
    <property type="entry name" value="MFS"/>
    <property type="match status" value="1"/>
</dbReference>
<evidence type="ECO:0000256" key="3">
    <source>
        <dbReference type="ARBA" id="ARBA00022989"/>
    </source>
</evidence>
<feature type="transmembrane region" description="Helical" evidence="6">
    <location>
        <begin position="51"/>
        <end position="73"/>
    </location>
</feature>
<evidence type="ECO:0000256" key="2">
    <source>
        <dbReference type="ARBA" id="ARBA00022692"/>
    </source>
</evidence>
<reference evidence="8 9" key="1">
    <citation type="submission" date="2018-06" db="EMBL/GenBank/DDBJ databases">
        <title>Draft genome sequence of Modestobacter versicolor CP153-2.</title>
        <authorList>
            <person name="Gundlapally S.R."/>
        </authorList>
    </citation>
    <scope>NUCLEOTIDE SEQUENCE [LARGE SCALE GENOMIC DNA]</scope>
    <source>
        <strain evidence="8 9">CP153-2</strain>
    </source>
</reference>
<sequence>MEDPVLPGEGPRPPHPSQARGGTREGADPARGGPLDEPDGRVGRAWTWRFACIWLGLWAAQLAPVQLLLPLQLEDLDPAHKVRDFGLVNGLAGLAALVALPVFGALCDRTRSAIGRRRVWVAGGVAVYAVGLLLTGAATDWRSVAAGWLVAQLGMYAAMAGLTATIADQVPAGQRGTVSAAVYGPQALGILLGLVLVTVLGGGASTGYAGLAVLLVVVALPWLLRSRDSAPVGRPQSFAAALRATWEAPTRHPDYAWAFGGRLLVNLGNALGTTYLLYFLTDGLRLDDPEGSLLVLTLVYLVATVSATWGGGVLSDRTGRRRVFVAGAAVLQALACAVLVVAPSWPSALVAGLLLGAGYGAYTSVDQALVTQVLPDARTVAGDLGVMNVAAVAPQALAPLMASLVISQLGGYDVLFGLAGAVTVLGALSVARIRSVR</sequence>
<feature type="transmembrane region" description="Helical" evidence="6">
    <location>
        <begin position="323"/>
        <end position="342"/>
    </location>
</feature>
<feature type="transmembrane region" description="Helical" evidence="6">
    <location>
        <begin position="119"/>
        <end position="139"/>
    </location>
</feature>
<feature type="transmembrane region" description="Helical" evidence="6">
    <location>
        <begin position="145"/>
        <end position="166"/>
    </location>
</feature>
<dbReference type="AlphaFoldDB" id="A0A323VA72"/>
<dbReference type="InterPro" id="IPR036259">
    <property type="entry name" value="MFS_trans_sf"/>
</dbReference>
<protein>
    <submittedName>
        <fullName evidence="8">MFS transporter</fullName>
    </submittedName>
</protein>
<feature type="transmembrane region" description="Helical" evidence="6">
    <location>
        <begin position="263"/>
        <end position="281"/>
    </location>
</feature>
<evidence type="ECO:0000256" key="1">
    <source>
        <dbReference type="ARBA" id="ARBA00004651"/>
    </source>
</evidence>
<name>A0A323VA72_9ACTN</name>
<evidence type="ECO:0000256" key="6">
    <source>
        <dbReference type="SAM" id="Phobius"/>
    </source>
</evidence>
<evidence type="ECO:0000256" key="4">
    <source>
        <dbReference type="ARBA" id="ARBA00023136"/>
    </source>
</evidence>
<dbReference type="Gene3D" id="1.20.1250.20">
    <property type="entry name" value="MFS general substrate transporter like domains"/>
    <property type="match status" value="2"/>
</dbReference>
<evidence type="ECO:0000256" key="5">
    <source>
        <dbReference type="SAM" id="MobiDB-lite"/>
    </source>
</evidence>
<dbReference type="PROSITE" id="PS50850">
    <property type="entry name" value="MFS"/>
    <property type="match status" value="1"/>
</dbReference>
<feature type="transmembrane region" description="Helical" evidence="6">
    <location>
        <begin position="206"/>
        <end position="224"/>
    </location>
</feature>
<feature type="domain" description="Major facilitator superfamily (MFS) profile" evidence="7">
    <location>
        <begin position="214"/>
        <end position="437"/>
    </location>
</feature>
<feature type="region of interest" description="Disordered" evidence="5">
    <location>
        <begin position="1"/>
        <end position="38"/>
    </location>
</feature>
<organism evidence="8 9">
    <name type="scientific">Modestobacter versicolor</name>
    <dbReference type="NCBI Taxonomy" id="429133"/>
    <lineage>
        <taxon>Bacteria</taxon>
        <taxon>Bacillati</taxon>
        <taxon>Actinomycetota</taxon>
        <taxon>Actinomycetes</taxon>
        <taxon>Geodermatophilales</taxon>
        <taxon>Geodermatophilaceae</taxon>
        <taxon>Modestobacter</taxon>
    </lineage>
</organism>
<evidence type="ECO:0000259" key="7">
    <source>
        <dbReference type="PROSITE" id="PS50850"/>
    </source>
</evidence>
<feature type="transmembrane region" description="Helical" evidence="6">
    <location>
        <begin position="412"/>
        <end position="431"/>
    </location>
</feature>
<dbReference type="SUPFAM" id="SSF103473">
    <property type="entry name" value="MFS general substrate transporter"/>
    <property type="match status" value="1"/>
</dbReference>
<dbReference type="InterPro" id="IPR011701">
    <property type="entry name" value="MFS"/>
</dbReference>
<feature type="transmembrane region" description="Helical" evidence="6">
    <location>
        <begin position="85"/>
        <end position="107"/>
    </location>
</feature>
<comment type="caution">
    <text evidence="8">The sequence shown here is derived from an EMBL/GenBank/DDBJ whole genome shotgun (WGS) entry which is preliminary data.</text>
</comment>
<dbReference type="Pfam" id="PF07690">
    <property type="entry name" value="MFS_1"/>
    <property type="match status" value="1"/>
</dbReference>
<feature type="transmembrane region" description="Helical" evidence="6">
    <location>
        <begin position="178"/>
        <end position="200"/>
    </location>
</feature>
<comment type="subcellular location">
    <subcellularLocation>
        <location evidence="1">Cell membrane</location>
        <topology evidence="1">Multi-pass membrane protein</topology>
    </subcellularLocation>
</comment>
<proteinExistence type="predicted"/>
<dbReference type="InterPro" id="IPR020846">
    <property type="entry name" value="MFS_dom"/>
</dbReference>
<dbReference type="PANTHER" id="PTHR23528">
    <property type="match status" value="1"/>
</dbReference>
<evidence type="ECO:0000313" key="9">
    <source>
        <dbReference type="Proteomes" id="UP000247602"/>
    </source>
</evidence>
<dbReference type="OrthoDB" id="7584869at2"/>
<keyword evidence="4 6" id="KW-0472">Membrane</keyword>
<feature type="transmembrane region" description="Helical" evidence="6">
    <location>
        <begin position="293"/>
        <end position="311"/>
    </location>
</feature>
<keyword evidence="2 6" id="KW-0812">Transmembrane</keyword>
<gene>
    <name evidence="8" type="ORF">DMO24_09390</name>
</gene>
<accession>A0A323VA72</accession>
<keyword evidence="9" id="KW-1185">Reference proteome</keyword>
<dbReference type="EMBL" id="QKNV01000077">
    <property type="protein sequence ID" value="PZA21615.1"/>
    <property type="molecule type" value="Genomic_DNA"/>
</dbReference>
<dbReference type="Proteomes" id="UP000247602">
    <property type="component" value="Unassembled WGS sequence"/>
</dbReference>
<dbReference type="GO" id="GO:0005886">
    <property type="term" value="C:plasma membrane"/>
    <property type="evidence" value="ECO:0007669"/>
    <property type="project" value="UniProtKB-SubCell"/>
</dbReference>
<dbReference type="GO" id="GO:0022857">
    <property type="term" value="F:transmembrane transporter activity"/>
    <property type="evidence" value="ECO:0007669"/>
    <property type="project" value="InterPro"/>
</dbReference>
<dbReference type="PANTHER" id="PTHR23528:SF1">
    <property type="entry name" value="MAJOR FACILITATOR SUPERFAMILY (MFS) PROFILE DOMAIN-CONTAINING PROTEIN"/>
    <property type="match status" value="1"/>
</dbReference>